<reference evidence="4" key="1">
    <citation type="submission" date="2018-06" db="EMBL/GenBank/DDBJ databases">
        <authorList>
            <person name="Zhirakovskaya E."/>
        </authorList>
    </citation>
    <scope>NUCLEOTIDE SEQUENCE</scope>
</reference>
<dbReference type="InterPro" id="IPR016163">
    <property type="entry name" value="Ald_DH_C"/>
</dbReference>
<comment type="similarity">
    <text evidence="1">Belongs to the aldehyde dehydrogenase family.</text>
</comment>
<dbReference type="InterPro" id="IPR016161">
    <property type="entry name" value="Ald_DH/histidinol_DH"/>
</dbReference>
<dbReference type="GO" id="GO:0004029">
    <property type="term" value="F:aldehyde dehydrogenase (NAD+) activity"/>
    <property type="evidence" value="ECO:0007669"/>
    <property type="project" value="UniProtKB-EC"/>
</dbReference>
<dbReference type="Gene3D" id="3.40.605.10">
    <property type="entry name" value="Aldehyde Dehydrogenase, Chain A, domain 1"/>
    <property type="match status" value="1"/>
</dbReference>
<dbReference type="SUPFAM" id="SSF53720">
    <property type="entry name" value="ALDH-like"/>
    <property type="match status" value="1"/>
</dbReference>
<keyword evidence="2 4" id="KW-0560">Oxidoreductase</keyword>
<evidence type="ECO:0000259" key="3">
    <source>
        <dbReference type="Pfam" id="PF00171"/>
    </source>
</evidence>
<organism evidence="4">
    <name type="scientific">hydrothermal vent metagenome</name>
    <dbReference type="NCBI Taxonomy" id="652676"/>
    <lineage>
        <taxon>unclassified sequences</taxon>
        <taxon>metagenomes</taxon>
        <taxon>ecological metagenomes</taxon>
    </lineage>
</organism>
<feature type="domain" description="Aldehyde dehydrogenase" evidence="3">
    <location>
        <begin position="28"/>
        <end position="493"/>
    </location>
</feature>
<sequence length="503" mass="53504">MTRKTLEEWTAAAGEMAPRGDIFIDGEWREAISGSRFATVNPATGETITEVASGSTEDVDAAVRSARTAFEDGRWSKLAPRDRGQALIRLADLIEANGEELQLLETLDVGKPIRYSRRVDVGQASSTYAWYGEAADKLYDQIAPTGPDALGLITREPVGVVGAVTPWNFPLMINSWKLAPALVAGNSVILKPAEQAPLSSLRLAELAIEAGIPPGVLNVVPGLGETAGRAIGLHPGIDAVTFTGSTEVGKMFLEYSARSNMKRVSAETGGKTPNIIFADAPDLGYAIGAVGVSIFWNTGEMCIAGSRLLVERSIYDEVVERVGELSGSWLPGNPLDPATKAGPIVDDTQLARVTDYISRGIDQGARLVAGGNRALADSGGYFIEPTVFADVRNDMDIARDEIFGPVLSIIPFEDEIEALSIANDSRYGLSAAVWTSNLGRAHTMAAALQAGTVWVNNFDTSGITAPFGGYKESGFGGKDKSLHALDKYTNLKTTWINLGRGGR</sequence>
<dbReference type="Pfam" id="PF00171">
    <property type="entry name" value="Aldedh"/>
    <property type="match status" value="1"/>
</dbReference>
<dbReference type="AlphaFoldDB" id="A0A3B0RPJ9"/>
<protein>
    <submittedName>
        <fullName evidence="4">Aldehyde dehydrogenase</fullName>
        <ecNumber evidence="4">1.2.1.3</ecNumber>
    </submittedName>
</protein>
<dbReference type="PROSITE" id="PS00070">
    <property type="entry name" value="ALDEHYDE_DEHYDR_CYS"/>
    <property type="match status" value="1"/>
</dbReference>
<name>A0A3B0RPJ9_9ZZZZ</name>
<proteinExistence type="inferred from homology"/>
<dbReference type="InterPro" id="IPR016160">
    <property type="entry name" value="Ald_DH_CS_CYS"/>
</dbReference>
<evidence type="ECO:0000313" key="4">
    <source>
        <dbReference type="EMBL" id="VAV93351.1"/>
    </source>
</evidence>
<dbReference type="PANTHER" id="PTHR11699">
    <property type="entry name" value="ALDEHYDE DEHYDROGENASE-RELATED"/>
    <property type="match status" value="1"/>
</dbReference>
<dbReference type="FunFam" id="3.40.605.10:FF:000001">
    <property type="entry name" value="Aldehyde dehydrogenase 1"/>
    <property type="match status" value="1"/>
</dbReference>
<accession>A0A3B0RPJ9</accession>
<dbReference type="InterPro" id="IPR016162">
    <property type="entry name" value="Ald_DH_N"/>
</dbReference>
<dbReference type="InterPro" id="IPR015590">
    <property type="entry name" value="Aldehyde_DH_dom"/>
</dbReference>
<evidence type="ECO:0000256" key="2">
    <source>
        <dbReference type="ARBA" id="ARBA00023002"/>
    </source>
</evidence>
<dbReference type="FunFam" id="3.40.309.10:FF:000012">
    <property type="entry name" value="Betaine aldehyde dehydrogenase"/>
    <property type="match status" value="1"/>
</dbReference>
<dbReference type="CDD" id="cd07112">
    <property type="entry name" value="ALDH_GABALDH-PuuC"/>
    <property type="match status" value="1"/>
</dbReference>
<dbReference type="EC" id="1.2.1.3" evidence="4"/>
<dbReference type="Gene3D" id="3.40.309.10">
    <property type="entry name" value="Aldehyde Dehydrogenase, Chain A, domain 2"/>
    <property type="match status" value="1"/>
</dbReference>
<gene>
    <name evidence="4" type="ORF">MNBD_ACTINO01-1150</name>
</gene>
<dbReference type="EMBL" id="UOEI01000101">
    <property type="protein sequence ID" value="VAV93351.1"/>
    <property type="molecule type" value="Genomic_DNA"/>
</dbReference>
<evidence type="ECO:0000256" key="1">
    <source>
        <dbReference type="ARBA" id="ARBA00009986"/>
    </source>
</evidence>